<dbReference type="GO" id="GO:0045087">
    <property type="term" value="P:innate immune response"/>
    <property type="evidence" value="ECO:0007669"/>
    <property type="project" value="UniProtKB-KW"/>
</dbReference>
<feature type="compositionally biased region" description="Basic and acidic residues" evidence="11">
    <location>
        <begin position="528"/>
        <end position="564"/>
    </location>
</feature>
<reference evidence="17 18" key="1">
    <citation type="submission" date="2019-01" db="EMBL/GenBank/DDBJ databases">
        <title>Genome Assembly of Collichthys lucidus.</title>
        <authorList>
            <person name="Cai M."/>
            <person name="Xiao S."/>
        </authorList>
    </citation>
    <scope>NUCLEOTIDE SEQUENCE [LARGE SCALE GENOMIC DNA]</scope>
    <source>
        <strain evidence="17">JT15FE1705JMU</strain>
        <tissue evidence="17">Muscle</tissue>
    </source>
</reference>
<evidence type="ECO:0000256" key="8">
    <source>
        <dbReference type="ARBA" id="ARBA00023242"/>
    </source>
</evidence>
<feature type="domain" description="RNase NYN" evidence="12">
    <location>
        <begin position="1022"/>
        <end position="1100"/>
    </location>
</feature>
<feature type="region of interest" description="Disordered" evidence="11">
    <location>
        <begin position="787"/>
        <end position="819"/>
    </location>
</feature>
<organism evidence="17 18">
    <name type="scientific">Collichthys lucidus</name>
    <name type="common">Big head croaker</name>
    <name type="synonym">Sciaena lucida</name>
    <dbReference type="NCBI Taxonomy" id="240159"/>
    <lineage>
        <taxon>Eukaryota</taxon>
        <taxon>Metazoa</taxon>
        <taxon>Chordata</taxon>
        <taxon>Craniata</taxon>
        <taxon>Vertebrata</taxon>
        <taxon>Euteleostomi</taxon>
        <taxon>Actinopterygii</taxon>
        <taxon>Neopterygii</taxon>
        <taxon>Teleostei</taxon>
        <taxon>Neoteleostei</taxon>
        <taxon>Acanthomorphata</taxon>
        <taxon>Eupercaria</taxon>
        <taxon>Sciaenidae</taxon>
        <taxon>Collichthys</taxon>
    </lineage>
</organism>
<evidence type="ECO:0000259" key="16">
    <source>
        <dbReference type="Pfam" id="PF23054"/>
    </source>
</evidence>
<dbReference type="GO" id="GO:0016787">
    <property type="term" value="F:hydrolase activity"/>
    <property type="evidence" value="ECO:0007669"/>
    <property type="project" value="UniProtKB-KW"/>
</dbReference>
<dbReference type="PANTHER" id="PTHR12876">
    <property type="entry name" value="N4BP1-RELATED"/>
    <property type="match status" value="1"/>
</dbReference>
<feature type="region of interest" description="Disordered" evidence="11">
    <location>
        <begin position="1"/>
        <end position="49"/>
    </location>
</feature>
<feature type="compositionally biased region" description="Polar residues" evidence="11">
    <location>
        <begin position="730"/>
        <end position="750"/>
    </location>
</feature>
<name>A0A4U5UG17_COLLU</name>
<dbReference type="GO" id="GO:0003723">
    <property type="term" value="F:RNA binding"/>
    <property type="evidence" value="ECO:0007669"/>
    <property type="project" value="UniProtKB-KW"/>
</dbReference>
<dbReference type="InterPro" id="IPR056578">
    <property type="entry name" value="UBA_N4BP1_C"/>
</dbReference>
<keyword evidence="8" id="KW-0539">Nucleus</keyword>
<feature type="compositionally biased region" description="Low complexity" evidence="11">
    <location>
        <begin position="21"/>
        <end position="35"/>
    </location>
</feature>
<evidence type="ECO:0000259" key="15">
    <source>
        <dbReference type="Pfam" id="PF23053"/>
    </source>
</evidence>
<dbReference type="STRING" id="240159.A0A4U5UG17"/>
<keyword evidence="5" id="KW-0378">Hydrolase</keyword>
<comment type="similarity">
    <text evidence="9">Belongs to the N4BP1 family.</text>
</comment>
<dbReference type="Pfam" id="PF11977">
    <property type="entry name" value="RNase_Zc3h12a"/>
    <property type="match status" value="1"/>
</dbReference>
<evidence type="ECO:0000313" key="17">
    <source>
        <dbReference type="EMBL" id="TKS73068.1"/>
    </source>
</evidence>
<sequence>MSTTRPLLGMRRVTELPCSEQPASRLPAPAARQQQQPPPPAPPQQQQLEAPTVDEFTVLEEKEEELKCAKPRVEQVFKVTFTIIGLLDHTGQPHGSKTSRQIWLQLRGNREDVSKAKMLQHSLCFSIIRISLFAKTWLSNAGISYETHDFQGNLFTALKLLISSHLKEYIRGLCDPELQKEERYPVDMHCIFAGARGLFLDRLIRDTSAEVVVPEPGRLRLLGRAEPVVMAQSRVQQFVALFQEKQSLPSDREPAVKRAFKSFVEERDDKYTMELLLLPSALKEELLGLAHSPTTTNTSSLIFSGVISSKQCSGLITEDEGRPAKNIHMPTLADGDKPKLVPVCLRYINDVAITESTVGKNLKTNFMKFRDDAKVLELTEEPMAQHDITNWDVTASRRKSSGSSGDLLKETLCKEKHVVHTGKYAAIQPLRECLRGIFTVLNRGALGDSHVFPLSQAQLNQTLHPSVAEVDQDRSQSSTPVTELSNRILDTSFEEKGAAASGKAGGGIALGPEAVLLNGTRPSHKRRSSESETRDTKRQYSLERRDESPERARDRERQRDREGRGGSSSYRSKTPSASSSLSSSAKANTVAGPIMLESSEGVSDDGEAVSPETNLRCLVNFFRTMGYQQEVVERVVKETGQTEDTFLVLEKIVEETKRCEEGSRGGETERRSNLARPADVPSASSSTVSRFREKERELSRALVDPGRSKENIKPIQHGGSSNGLGHRRQCSGSETSTQQAITIKRSSSAQGGAGNYEVITINDDDDIPTNTKTADSRTSRMMTAAHLDAQSGSRTDYLARGGSGGGAGSGISQRDYLSRGGTQTLGGSVKVESVTALRSTPQWLTATTSSLASTPSSAQPIARPSASPYQTIGHMGFHGIGARTPPSNDPPPPPPVTGLARFHQSLRTPYTLKLPNEPGRQDLRHIIIDGSNVAMATGDLNVVQLRCSFCDDNNNPPPDARSPRVPFFKRETFPSAPPSSPSLNVKLNAVTVAQVAATSSSRGRTKTLPRIRTTLLITFCVSVHGLHRFFSCRGIALAVETFWRRGHREITVFVPQWRQKRDRFTTEQHFLNQLEDLRLLSFTPSREVCGQRISSHDDRLLQFTFVEDHFMIPDDPLGRDGPHLDVFLRKDSRRAPFTPPPLRPPDFGPPSQQQRSAGETSELKRKLYDIFPDQKQRIDRILSDNPYMRDLNALSGLLLG</sequence>
<dbReference type="Pfam" id="PF23052">
    <property type="entry name" value="KH_N4BP1_2nd"/>
    <property type="match status" value="1"/>
</dbReference>
<dbReference type="InterPro" id="IPR056630">
    <property type="entry name" value="KH_N4BP1_2nd"/>
</dbReference>
<dbReference type="GO" id="GO:0005730">
    <property type="term" value="C:nucleolus"/>
    <property type="evidence" value="ECO:0007669"/>
    <property type="project" value="UniProtKB-SubCell"/>
</dbReference>
<comment type="subcellular location">
    <subcellularLocation>
        <location evidence="1">Nucleus</location>
        <location evidence="1">PML body</location>
    </subcellularLocation>
    <subcellularLocation>
        <location evidence="2">Nucleus</location>
        <location evidence="2">Nucleolus</location>
    </subcellularLocation>
</comment>
<proteinExistence type="inferred from homology"/>
<evidence type="ECO:0000256" key="2">
    <source>
        <dbReference type="ARBA" id="ARBA00004604"/>
    </source>
</evidence>
<dbReference type="GO" id="GO:0016605">
    <property type="term" value="C:PML body"/>
    <property type="evidence" value="ECO:0007669"/>
    <property type="project" value="UniProtKB-SubCell"/>
</dbReference>
<keyword evidence="6" id="KW-0391">Immunity</keyword>
<keyword evidence="3" id="KW-0399">Innate immunity</keyword>
<dbReference type="EMBL" id="CM014084">
    <property type="protein sequence ID" value="TKS73068.1"/>
    <property type="molecule type" value="Genomic_DNA"/>
</dbReference>
<evidence type="ECO:0000256" key="10">
    <source>
        <dbReference type="ARBA" id="ARBA00039336"/>
    </source>
</evidence>
<keyword evidence="7" id="KW-0694">RNA-binding</keyword>
<dbReference type="GO" id="GO:0031397">
    <property type="term" value="P:negative regulation of protein ubiquitination"/>
    <property type="evidence" value="ECO:0007669"/>
    <property type="project" value="TreeGrafter"/>
</dbReference>
<evidence type="ECO:0000259" key="14">
    <source>
        <dbReference type="Pfam" id="PF23052"/>
    </source>
</evidence>
<evidence type="ECO:0000256" key="3">
    <source>
        <dbReference type="ARBA" id="ARBA00022588"/>
    </source>
</evidence>
<dbReference type="GO" id="GO:0004518">
    <property type="term" value="F:nuclease activity"/>
    <property type="evidence" value="ECO:0007669"/>
    <property type="project" value="UniProtKB-KW"/>
</dbReference>
<feature type="domain" description="N4BP1 first type I KH-domain" evidence="13">
    <location>
        <begin position="54"/>
        <end position="118"/>
    </location>
</feature>
<evidence type="ECO:0000256" key="11">
    <source>
        <dbReference type="SAM" id="MobiDB-lite"/>
    </source>
</evidence>
<dbReference type="InterPro" id="IPR051101">
    <property type="entry name" value="ZC3H12/N4BP1_RNase_Reg"/>
</dbReference>
<dbReference type="InterPro" id="IPR056631">
    <property type="entry name" value="UBA_N4BP1"/>
</dbReference>
<feature type="compositionally biased region" description="Basic and acidic residues" evidence="11">
    <location>
        <begin position="690"/>
        <end position="699"/>
    </location>
</feature>
<keyword evidence="4" id="KW-0540">Nuclease</keyword>
<dbReference type="Proteomes" id="UP000298787">
    <property type="component" value="Chromosome 7"/>
</dbReference>
<feature type="domain" description="N4BP1 C-terminal UBA" evidence="16">
    <location>
        <begin position="1154"/>
        <end position="1199"/>
    </location>
</feature>
<dbReference type="InterPro" id="IPR056629">
    <property type="entry name" value="KH_N4BP1_1st"/>
</dbReference>
<evidence type="ECO:0000256" key="1">
    <source>
        <dbReference type="ARBA" id="ARBA00004322"/>
    </source>
</evidence>
<evidence type="ECO:0000256" key="9">
    <source>
        <dbReference type="ARBA" id="ARBA00038274"/>
    </source>
</evidence>
<accession>A0A4U5UG17</accession>
<evidence type="ECO:0000256" key="6">
    <source>
        <dbReference type="ARBA" id="ARBA00022859"/>
    </source>
</evidence>
<feature type="region of interest" description="Disordered" evidence="11">
    <location>
        <begin position="657"/>
        <end position="754"/>
    </location>
</feature>
<feature type="domain" description="N4BP1 UBA-like" evidence="15">
    <location>
        <begin position="617"/>
        <end position="655"/>
    </location>
</feature>
<dbReference type="Pfam" id="PF23053">
    <property type="entry name" value="UBA_N4BP1"/>
    <property type="match status" value="1"/>
</dbReference>
<dbReference type="Pfam" id="PF23054">
    <property type="entry name" value="UBA_N4BP1_C"/>
    <property type="match status" value="1"/>
</dbReference>
<gene>
    <name evidence="17" type="ORF">D9C73_007146</name>
</gene>
<feature type="compositionally biased region" description="Low complexity" evidence="11">
    <location>
        <begin position="567"/>
        <end position="586"/>
    </location>
</feature>
<dbReference type="InterPro" id="IPR021869">
    <property type="entry name" value="RNase_Zc3h12_NYN"/>
</dbReference>
<keyword evidence="18" id="KW-1185">Reference proteome</keyword>
<evidence type="ECO:0000313" key="18">
    <source>
        <dbReference type="Proteomes" id="UP000298787"/>
    </source>
</evidence>
<feature type="compositionally biased region" description="Pro residues" evidence="11">
    <location>
        <begin position="1137"/>
        <end position="1148"/>
    </location>
</feature>
<evidence type="ECO:0000256" key="7">
    <source>
        <dbReference type="ARBA" id="ARBA00022884"/>
    </source>
</evidence>
<evidence type="ECO:0000256" key="4">
    <source>
        <dbReference type="ARBA" id="ARBA00022722"/>
    </source>
</evidence>
<evidence type="ECO:0000256" key="5">
    <source>
        <dbReference type="ARBA" id="ARBA00022801"/>
    </source>
</evidence>
<feature type="compositionally biased region" description="Basic and acidic residues" evidence="11">
    <location>
        <begin position="657"/>
        <end position="672"/>
    </location>
</feature>
<feature type="domain" description="N4BP1 second type I KH-domain" evidence="14">
    <location>
        <begin position="176"/>
        <end position="291"/>
    </location>
</feature>
<feature type="region of interest" description="Disordered" evidence="11">
    <location>
        <begin position="1133"/>
        <end position="1163"/>
    </location>
</feature>
<evidence type="ECO:0000259" key="12">
    <source>
        <dbReference type="Pfam" id="PF11977"/>
    </source>
</evidence>
<dbReference type="GO" id="GO:0032435">
    <property type="term" value="P:negative regulation of proteasomal ubiquitin-dependent protein catabolic process"/>
    <property type="evidence" value="ECO:0007669"/>
    <property type="project" value="TreeGrafter"/>
</dbReference>
<protein>
    <recommendedName>
        <fullName evidence="10">NEDD4-binding protein 1</fullName>
    </recommendedName>
</protein>
<evidence type="ECO:0000259" key="13">
    <source>
        <dbReference type="Pfam" id="PF23050"/>
    </source>
</evidence>
<feature type="region of interest" description="Disordered" evidence="11">
    <location>
        <begin position="496"/>
        <end position="586"/>
    </location>
</feature>
<dbReference type="AlphaFoldDB" id="A0A4U5UG17"/>
<dbReference type="PANTHER" id="PTHR12876:SF26">
    <property type="entry name" value="NEDD4-BINDING PROTEIN 1"/>
    <property type="match status" value="1"/>
</dbReference>
<dbReference type="Gene3D" id="3.40.50.11980">
    <property type="match status" value="2"/>
</dbReference>
<dbReference type="CDD" id="cd09032">
    <property type="entry name" value="KH-I_N4BP1_like_rpt1"/>
    <property type="match status" value="1"/>
</dbReference>
<dbReference type="Pfam" id="PF23050">
    <property type="entry name" value="KH_N4BP1_1st"/>
    <property type="match status" value="1"/>
</dbReference>